<dbReference type="InterPro" id="IPR014710">
    <property type="entry name" value="RmlC-like_jellyroll"/>
</dbReference>
<dbReference type="SUPFAM" id="SSF47661">
    <property type="entry name" value="t-snare proteins"/>
    <property type="match status" value="1"/>
</dbReference>
<name>A0A3R7GD84_9STRA</name>
<dbReference type="AlphaFoldDB" id="A0A3R7GD84"/>
<dbReference type="EMBL" id="MBAD02002085">
    <property type="protein sequence ID" value="RLN49849.1"/>
    <property type="molecule type" value="Genomic_DNA"/>
</dbReference>
<dbReference type="InterPro" id="IPR036513">
    <property type="entry name" value="STAS_dom_sf"/>
</dbReference>
<dbReference type="InterPro" id="IPR052706">
    <property type="entry name" value="Membrane-Transporter-like"/>
</dbReference>
<feature type="transmembrane region" description="Helical" evidence="5">
    <location>
        <begin position="246"/>
        <end position="270"/>
    </location>
</feature>
<dbReference type="FunFam" id="1.20.5.110:FF:000110">
    <property type="entry name" value="Sulfate permease family"/>
    <property type="match status" value="1"/>
</dbReference>
<evidence type="ECO:0000256" key="2">
    <source>
        <dbReference type="ARBA" id="ARBA00022692"/>
    </source>
</evidence>
<feature type="transmembrane region" description="Helical" evidence="5">
    <location>
        <begin position="381"/>
        <end position="401"/>
    </location>
</feature>
<gene>
    <name evidence="9" type="ORF">BBJ29_004586</name>
</gene>
<dbReference type="Pfam" id="PF00916">
    <property type="entry name" value="Sulfate_transp"/>
    <property type="match status" value="1"/>
</dbReference>
<feature type="transmembrane region" description="Helical" evidence="5">
    <location>
        <begin position="52"/>
        <end position="75"/>
    </location>
</feature>
<dbReference type="Gene3D" id="2.60.120.10">
    <property type="entry name" value="Jelly Rolls"/>
    <property type="match status" value="1"/>
</dbReference>
<feature type="transmembrane region" description="Helical" evidence="5">
    <location>
        <begin position="144"/>
        <end position="165"/>
    </location>
</feature>
<keyword evidence="3 5" id="KW-1133">Transmembrane helix</keyword>
<feature type="transmembrane region" description="Helical" evidence="5">
    <location>
        <begin position="87"/>
        <end position="112"/>
    </location>
</feature>
<dbReference type="GO" id="GO:0016020">
    <property type="term" value="C:membrane"/>
    <property type="evidence" value="ECO:0007669"/>
    <property type="project" value="UniProtKB-SubCell"/>
</dbReference>
<feature type="transmembrane region" description="Helical" evidence="5">
    <location>
        <begin position="309"/>
        <end position="330"/>
    </location>
</feature>
<feature type="domain" description="STAS" evidence="8">
    <location>
        <begin position="506"/>
        <end position="653"/>
    </location>
</feature>
<evidence type="ECO:0000259" key="6">
    <source>
        <dbReference type="PROSITE" id="PS50042"/>
    </source>
</evidence>
<dbReference type="PROSITE" id="PS50042">
    <property type="entry name" value="CNMP_BINDING_3"/>
    <property type="match status" value="1"/>
</dbReference>
<dbReference type="InterPro" id="IPR002645">
    <property type="entry name" value="STAS_dom"/>
</dbReference>
<proteinExistence type="predicted"/>
<dbReference type="PANTHER" id="PTHR43310">
    <property type="entry name" value="SULFATE TRANSPORTER YBAR-RELATED"/>
    <property type="match status" value="1"/>
</dbReference>
<evidence type="ECO:0008006" key="11">
    <source>
        <dbReference type="Google" id="ProtNLM"/>
    </source>
</evidence>
<evidence type="ECO:0000256" key="1">
    <source>
        <dbReference type="ARBA" id="ARBA00004141"/>
    </source>
</evidence>
<evidence type="ECO:0000256" key="5">
    <source>
        <dbReference type="SAM" id="Phobius"/>
    </source>
</evidence>
<feature type="transmembrane region" description="Helical" evidence="5">
    <location>
        <begin position="177"/>
        <end position="198"/>
    </location>
</feature>
<protein>
    <recommendedName>
        <fullName evidence="11">STAS domain-containing protein</fullName>
    </recommendedName>
</protein>
<dbReference type="InterPro" id="IPR011547">
    <property type="entry name" value="SLC26A/SulP_dom"/>
</dbReference>
<dbReference type="Pfam" id="PF01740">
    <property type="entry name" value="STAS"/>
    <property type="match status" value="1"/>
</dbReference>
<dbReference type="GO" id="GO:0016192">
    <property type="term" value="P:vesicle-mediated transport"/>
    <property type="evidence" value="ECO:0007669"/>
    <property type="project" value="InterPro"/>
</dbReference>
<dbReference type="PANTHER" id="PTHR43310:SF2">
    <property type="entry name" value="SLC26A_SULP TRANSPORTER DOMAIN-CONTAINING PROTEIN"/>
    <property type="match status" value="1"/>
</dbReference>
<dbReference type="SMART" id="SM00397">
    <property type="entry name" value="t_SNARE"/>
    <property type="match status" value="1"/>
</dbReference>
<dbReference type="CDD" id="cd15840">
    <property type="entry name" value="SNARE_Qa"/>
    <property type="match status" value="1"/>
</dbReference>
<evidence type="ECO:0000313" key="10">
    <source>
        <dbReference type="Proteomes" id="UP000284657"/>
    </source>
</evidence>
<feature type="domain" description="Cyclic nucleotide-binding" evidence="6">
    <location>
        <begin position="710"/>
        <end position="787"/>
    </location>
</feature>
<dbReference type="PROSITE" id="PS50192">
    <property type="entry name" value="T_SNARE"/>
    <property type="match status" value="1"/>
</dbReference>
<feature type="domain" description="T-SNARE coiled-coil homology" evidence="7">
    <location>
        <begin position="919"/>
        <end position="981"/>
    </location>
</feature>
<dbReference type="InterPro" id="IPR018490">
    <property type="entry name" value="cNMP-bd_dom_sf"/>
</dbReference>
<sequence>MVSMNSFASGNNQKAVIDSPSQALLGSAGVLPTTCKHDGLTSAHQLAKLTNALLYGVINSIRTIPTMYGYALIIFSHPAFTDYTPALSKLVVFSSAVHQVIFTLLSSLPFAIGQVQDAGLIFLSTMATSICNSLGEDVSTEAKVATTVVTIGIATASLGVCLVVMGRLKLAAFASYLPMPVIGGYLAFIGLFCLYAGLALCTGHVVNDFTSMLKVLDNAHNVLLCLPGVVGGALLLLVSQQFRSPFALSTAIVVMPLFFFLVLAIGSISLDEARDDGWVDPIAESASISELINLFDFSLVHWDQVPKQIVTWIGMVFIVTFSSSLDVVTIEIDMGNKLRTNHELETVGWSNVVSGLLGGYTGSKIFSQTIFTCRYKTKARIVDVCVILSELAIVTVPVSVMSYVPRFFLAATLIFVALDLMLEWLVLAYHKMSLRECVVVWLSFLAINLISLDVGMLVGMGIAILNFLLGYVQESVVSNCPRSSATVRDLAKHRTLTRKRGVIVHFEFCGNLFFGSSVQILESVQKAVYVRKSQEQSPITEGKWTETPHDSNVLCAAASNEVDIAVECLDGSPAPDANAPPTEFVVMNFSRVSGMDSTAARSAFLILQKYCKNQGITVVFADACPNIRRLLLKNGIADEENFFVDAEAALEFCENQVLARTSSPTSAGRRLSHHNEALNQLLHHLMGGSVDTPFVHNVDEFFHQCEVPLGHTFYLVGEPADHFYLLSSGRVAFGVTGGDKNAEFDATSSVVSGSLFGEVSFFSRQSRQVIAIAMEDCTVFKMTRAQFVLLSEFSPLFALRLYDFQRQVLAIKRASTASGSVDEDLHDRIRFACLLQEEIAKALTRVPADAANSLIKRKLCKDFEAISTQLETAVLRVSAREQEAQKALVEQQQDGRIVAEHQGQVFEFAELENEIAHNEALIEEREQDINKIHQSVAQVNEIFRDLAAIVQDQQGAIDDIETHVHESMQQTQQGLEQVKQASDAQSYCVLQ</sequence>
<keyword evidence="4 5" id="KW-0472">Membrane</keyword>
<feature type="transmembrane region" description="Helical" evidence="5">
    <location>
        <begin position="218"/>
        <end position="239"/>
    </location>
</feature>
<evidence type="ECO:0000256" key="4">
    <source>
        <dbReference type="ARBA" id="ARBA00023136"/>
    </source>
</evidence>
<dbReference type="InterPro" id="IPR010989">
    <property type="entry name" value="SNARE"/>
</dbReference>
<dbReference type="Proteomes" id="UP000284657">
    <property type="component" value="Unassembled WGS sequence"/>
</dbReference>
<dbReference type="InterPro" id="IPR000595">
    <property type="entry name" value="cNMP-bd_dom"/>
</dbReference>
<dbReference type="SUPFAM" id="SSF51206">
    <property type="entry name" value="cAMP-binding domain-like"/>
    <property type="match status" value="1"/>
</dbReference>
<comment type="subcellular location">
    <subcellularLocation>
        <location evidence="1">Membrane</location>
        <topology evidence="1">Multi-pass membrane protein</topology>
    </subcellularLocation>
</comment>
<dbReference type="Gene3D" id="3.30.750.24">
    <property type="entry name" value="STAS domain"/>
    <property type="match status" value="1"/>
</dbReference>
<dbReference type="InterPro" id="IPR000727">
    <property type="entry name" value="T_SNARE_dom"/>
</dbReference>
<keyword evidence="2 5" id="KW-0812">Transmembrane</keyword>
<accession>A0A3R7GD84</accession>
<feature type="transmembrane region" description="Helical" evidence="5">
    <location>
        <begin position="439"/>
        <end position="472"/>
    </location>
</feature>
<organism evidence="9 10">
    <name type="scientific">Phytophthora kernoviae</name>
    <dbReference type="NCBI Taxonomy" id="325452"/>
    <lineage>
        <taxon>Eukaryota</taxon>
        <taxon>Sar</taxon>
        <taxon>Stramenopiles</taxon>
        <taxon>Oomycota</taxon>
        <taxon>Peronosporomycetes</taxon>
        <taxon>Peronosporales</taxon>
        <taxon>Peronosporaceae</taxon>
        <taxon>Phytophthora</taxon>
    </lineage>
</organism>
<comment type="caution">
    <text evidence="9">The sequence shown here is derived from an EMBL/GenBank/DDBJ whole genome shotgun (WGS) entry which is preliminary data.</text>
</comment>
<evidence type="ECO:0000256" key="3">
    <source>
        <dbReference type="ARBA" id="ARBA00022989"/>
    </source>
</evidence>
<dbReference type="Gene3D" id="1.20.5.110">
    <property type="match status" value="1"/>
</dbReference>
<evidence type="ECO:0000259" key="7">
    <source>
        <dbReference type="PROSITE" id="PS50192"/>
    </source>
</evidence>
<dbReference type="Pfam" id="PF00027">
    <property type="entry name" value="cNMP_binding"/>
    <property type="match status" value="1"/>
</dbReference>
<dbReference type="PROSITE" id="PS50801">
    <property type="entry name" value="STAS"/>
    <property type="match status" value="1"/>
</dbReference>
<reference evidence="9 10" key="1">
    <citation type="submission" date="2018-07" db="EMBL/GenBank/DDBJ databases">
        <title>Genome sequencing of oomycete isolates from Chile give support for New Zealand origin for Phytophthora kernoviae and make available the first Nothophytophthora sp. genome.</title>
        <authorList>
            <person name="Studholme D.J."/>
            <person name="Sanfuentes E."/>
            <person name="Panda P."/>
            <person name="Hill R."/>
            <person name="Sambles C."/>
            <person name="Grant M."/>
            <person name="Williams N.M."/>
            <person name="Mcdougal R.L."/>
        </authorList>
    </citation>
    <scope>NUCLEOTIDE SEQUENCE [LARGE SCALE GENOMIC DNA]</scope>
    <source>
        <strain evidence="9">Chile7</strain>
    </source>
</reference>
<evidence type="ECO:0000313" key="9">
    <source>
        <dbReference type="EMBL" id="RLN49849.1"/>
    </source>
</evidence>
<dbReference type="CDD" id="cd00038">
    <property type="entry name" value="CAP_ED"/>
    <property type="match status" value="1"/>
</dbReference>
<dbReference type="SUPFAM" id="SSF52091">
    <property type="entry name" value="SpoIIaa-like"/>
    <property type="match status" value="1"/>
</dbReference>
<dbReference type="CDD" id="cd07042">
    <property type="entry name" value="STAS_SulP_like_sulfate_transporter"/>
    <property type="match status" value="1"/>
</dbReference>
<evidence type="ECO:0000259" key="8">
    <source>
        <dbReference type="PROSITE" id="PS50801"/>
    </source>
</evidence>
<feature type="transmembrane region" description="Helical" evidence="5">
    <location>
        <begin position="407"/>
        <end position="427"/>
    </location>
</feature>